<accession>A0AAX2BEM4</accession>
<name>A0AAX2BEM4_CITAM</name>
<feature type="domain" description="Ner winged helix-turn-helix DNA-binding" evidence="5">
    <location>
        <begin position="2"/>
        <end position="70"/>
    </location>
</feature>
<dbReference type="EMBL" id="LT556085">
    <property type="protein sequence ID" value="SAZ04079.1"/>
    <property type="molecule type" value="Genomic_DNA"/>
</dbReference>
<evidence type="ECO:0000256" key="3">
    <source>
        <dbReference type="ARBA" id="ARBA00023125"/>
    </source>
</evidence>
<dbReference type="SUPFAM" id="SSF47413">
    <property type="entry name" value="lambda repressor-like DNA-binding domains"/>
    <property type="match status" value="1"/>
</dbReference>
<keyword evidence="4" id="KW-0804">Transcription</keyword>
<evidence type="ECO:0000256" key="4">
    <source>
        <dbReference type="ARBA" id="ARBA00023163"/>
    </source>
</evidence>
<dbReference type="Proteomes" id="UP000245995">
    <property type="component" value="Chromosome CITRO92"/>
</dbReference>
<keyword evidence="3 6" id="KW-0238">DNA-binding</keyword>
<dbReference type="InterPro" id="IPR038722">
    <property type="entry name" value="Ner_HTH_dom"/>
</dbReference>
<dbReference type="Gene3D" id="1.10.260.40">
    <property type="entry name" value="lambda repressor-like DNA-binding domains"/>
    <property type="match status" value="1"/>
</dbReference>
<proteinExistence type="inferred from homology"/>
<reference evidence="6 7" key="1">
    <citation type="submission" date="2016-04" db="EMBL/GenBank/DDBJ databases">
        <authorList>
            <person name="Regsiter A."/>
            <person name="William W."/>
        </authorList>
    </citation>
    <scope>NUCLEOTIDE SEQUENCE [LARGE SCALE GENOMIC DNA]</scope>
    <source>
        <strain evidence="6 7">92</strain>
    </source>
</reference>
<sequence length="75" mass="8835">MDWSRARIVMALHEKKWSLRRLSTHHGYSDPTTLKVALDRPWKKGERLIAEAIGVHPDVIWPSRYSEKDHFAQNN</sequence>
<keyword evidence="2" id="KW-0805">Transcription regulation</keyword>
<evidence type="ECO:0000313" key="6">
    <source>
        <dbReference type="EMBL" id="SAZ04079.1"/>
    </source>
</evidence>
<dbReference type="Pfam" id="PF13693">
    <property type="entry name" value="HTH_35"/>
    <property type="match status" value="1"/>
</dbReference>
<evidence type="ECO:0000256" key="2">
    <source>
        <dbReference type="ARBA" id="ARBA00023015"/>
    </source>
</evidence>
<dbReference type="InterPro" id="IPR010982">
    <property type="entry name" value="Lambda_DNA-bd_dom_sf"/>
</dbReference>
<dbReference type="GO" id="GO:0003677">
    <property type="term" value="F:DNA binding"/>
    <property type="evidence" value="ECO:0007669"/>
    <property type="project" value="UniProtKB-KW"/>
</dbReference>
<dbReference type="AlphaFoldDB" id="A0AAX2BEM4"/>
<evidence type="ECO:0000313" key="7">
    <source>
        <dbReference type="Proteomes" id="UP000245995"/>
    </source>
</evidence>
<protein>
    <submittedName>
        <fullName evidence="6">Mu-like prophage FluMu DNA-binding protein Ner</fullName>
    </submittedName>
</protein>
<organism evidence="6 7">
    <name type="scientific">Citrobacter amalonaticus</name>
    <dbReference type="NCBI Taxonomy" id="35703"/>
    <lineage>
        <taxon>Bacteria</taxon>
        <taxon>Pseudomonadati</taxon>
        <taxon>Pseudomonadota</taxon>
        <taxon>Gammaproteobacteria</taxon>
        <taxon>Enterobacterales</taxon>
        <taxon>Enterobacteriaceae</taxon>
        <taxon>Citrobacter</taxon>
    </lineage>
</organism>
<evidence type="ECO:0000259" key="5">
    <source>
        <dbReference type="Pfam" id="PF13693"/>
    </source>
</evidence>
<dbReference type="RefSeq" id="WP_269460500.1">
    <property type="nucleotide sequence ID" value="NZ_LT556085.1"/>
</dbReference>
<comment type="similarity">
    <text evidence="1">Belongs to the ner transcriptional regulatory family.</text>
</comment>
<evidence type="ECO:0000256" key="1">
    <source>
        <dbReference type="ARBA" id="ARBA00006157"/>
    </source>
</evidence>
<gene>
    <name evidence="6" type="ORF">CITRO92_0843</name>
</gene>